<keyword evidence="8" id="KW-1185">Reference proteome</keyword>
<dbReference type="InterPro" id="IPR039425">
    <property type="entry name" value="RNA_pol_sigma-70-like"/>
</dbReference>
<dbReference type="Gene3D" id="1.10.10.10">
    <property type="entry name" value="Winged helix-like DNA-binding domain superfamily/Winged helix DNA-binding domain"/>
    <property type="match status" value="1"/>
</dbReference>
<dbReference type="InterPro" id="IPR013249">
    <property type="entry name" value="RNA_pol_sigma70_r4_t2"/>
</dbReference>
<dbReference type="Pfam" id="PF08281">
    <property type="entry name" value="Sigma70_r4_2"/>
    <property type="match status" value="1"/>
</dbReference>
<protein>
    <recommendedName>
        <fullName evidence="9">RNA polymerase subunit sigma</fullName>
    </recommendedName>
</protein>
<evidence type="ECO:0000259" key="6">
    <source>
        <dbReference type="Pfam" id="PF08281"/>
    </source>
</evidence>
<gene>
    <name evidence="7" type="ORF">BFG52_05855</name>
</gene>
<comment type="similarity">
    <text evidence="1">Belongs to the sigma-70 factor family. ECF subfamily.</text>
</comment>
<evidence type="ECO:0000256" key="4">
    <source>
        <dbReference type="ARBA" id="ARBA00023163"/>
    </source>
</evidence>
<dbReference type="GO" id="GO:0003677">
    <property type="term" value="F:DNA binding"/>
    <property type="evidence" value="ECO:0007669"/>
    <property type="project" value="InterPro"/>
</dbReference>
<evidence type="ECO:0000256" key="2">
    <source>
        <dbReference type="ARBA" id="ARBA00023015"/>
    </source>
</evidence>
<keyword evidence="3" id="KW-0731">Sigma factor</keyword>
<dbReference type="RefSeq" id="WP_067553544.1">
    <property type="nucleotide sequence ID" value="NZ_CP016895.1"/>
</dbReference>
<dbReference type="PANTHER" id="PTHR43133:SF63">
    <property type="entry name" value="RNA POLYMERASE SIGMA FACTOR FECI-RELATED"/>
    <property type="match status" value="1"/>
</dbReference>
<dbReference type="SUPFAM" id="SSF88659">
    <property type="entry name" value="Sigma3 and sigma4 domains of RNA polymerase sigma factors"/>
    <property type="match status" value="1"/>
</dbReference>
<organism evidence="7 8">
    <name type="scientific">Acinetobacter larvae</name>
    <dbReference type="NCBI Taxonomy" id="1789224"/>
    <lineage>
        <taxon>Bacteria</taxon>
        <taxon>Pseudomonadati</taxon>
        <taxon>Pseudomonadota</taxon>
        <taxon>Gammaproteobacteria</taxon>
        <taxon>Moraxellales</taxon>
        <taxon>Moraxellaceae</taxon>
        <taxon>Acinetobacter</taxon>
    </lineage>
</organism>
<dbReference type="STRING" id="1789224.BFG52_05855"/>
<dbReference type="GO" id="GO:0006352">
    <property type="term" value="P:DNA-templated transcription initiation"/>
    <property type="evidence" value="ECO:0007669"/>
    <property type="project" value="InterPro"/>
</dbReference>
<evidence type="ECO:0000313" key="7">
    <source>
        <dbReference type="EMBL" id="AOA57921.1"/>
    </source>
</evidence>
<dbReference type="InterPro" id="IPR007627">
    <property type="entry name" value="RNA_pol_sigma70_r2"/>
</dbReference>
<dbReference type="Proteomes" id="UP000093391">
    <property type="component" value="Chromosome"/>
</dbReference>
<feature type="domain" description="RNA polymerase sigma factor 70 region 4 type 2" evidence="6">
    <location>
        <begin position="111"/>
        <end position="161"/>
    </location>
</feature>
<dbReference type="NCBIfam" id="TIGR02937">
    <property type="entry name" value="sigma70-ECF"/>
    <property type="match status" value="1"/>
</dbReference>
<feature type="domain" description="RNA polymerase sigma-70 region 2" evidence="5">
    <location>
        <begin position="14"/>
        <end position="79"/>
    </location>
</feature>
<dbReference type="PANTHER" id="PTHR43133">
    <property type="entry name" value="RNA POLYMERASE ECF-TYPE SIGMA FACTO"/>
    <property type="match status" value="1"/>
</dbReference>
<keyword evidence="4" id="KW-0804">Transcription</keyword>
<dbReference type="InterPro" id="IPR036388">
    <property type="entry name" value="WH-like_DNA-bd_sf"/>
</dbReference>
<accession>A0A1B2LYA5</accession>
<name>A0A1B2LYA5_9GAMM</name>
<dbReference type="EMBL" id="CP016895">
    <property type="protein sequence ID" value="AOA57921.1"/>
    <property type="molecule type" value="Genomic_DNA"/>
</dbReference>
<dbReference type="OrthoDB" id="9180690at2"/>
<evidence type="ECO:0000259" key="5">
    <source>
        <dbReference type="Pfam" id="PF04542"/>
    </source>
</evidence>
<dbReference type="Pfam" id="PF04542">
    <property type="entry name" value="Sigma70_r2"/>
    <property type="match status" value="1"/>
</dbReference>
<evidence type="ECO:0000256" key="3">
    <source>
        <dbReference type="ARBA" id="ARBA00023082"/>
    </source>
</evidence>
<dbReference type="Gene3D" id="1.10.1740.10">
    <property type="match status" value="1"/>
</dbReference>
<dbReference type="GO" id="GO:0016987">
    <property type="term" value="F:sigma factor activity"/>
    <property type="evidence" value="ECO:0007669"/>
    <property type="project" value="UniProtKB-KW"/>
</dbReference>
<evidence type="ECO:0000256" key="1">
    <source>
        <dbReference type="ARBA" id="ARBA00010641"/>
    </source>
</evidence>
<dbReference type="SUPFAM" id="SSF88946">
    <property type="entry name" value="Sigma2 domain of RNA polymerase sigma factors"/>
    <property type="match status" value="1"/>
</dbReference>
<reference evidence="7 8" key="1">
    <citation type="submission" date="2016-08" db="EMBL/GenBank/DDBJ databases">
        <authorList>
            <person name="Seilhamer J.J."/>
        </authorList>
    </citation>
    <scope>NUCLEOTIDE SEQUENCE [LARGE SCALE GENOMIC DNA]</scope>
    <source>
        <strain evidence="7 8">BRTC-1</strain>
    </source>
</reference>
<dbReference type="InterPro" id="IPR013324">
    <property type="entry name" value="RNA_pol_sigma_r3/r4-like"/>
</dbReference>
<dbReference type="InterPro" id="IPR013325">
    <property type="entry name" value="RNA_pol_sigma_r2"/>
</dbReference>
<sequence length="170" mass="20042">MVIPADLTALVGDLYQQHHFWLYQWLRNKLSSTDRAEDVLQDTFVRILKSKELFKLKEPRAFLCTTAKHIIVDQARREKIEQNYLHYASQWADEQFYPSPEQLLSVIELLDQLALTLSRLEERPRKILLWHYLDGISQIEIAAQLQLSVKTVQRDLTKALVYCYQIRQAG</sequence>
<keyword evidence="2" id="KW-0805">Transcription regulation</keyword>
<dbReference type="AlphaFoldDB" id="A0A1B2LYA5"/>
<evidence type="ECO:0000313" key="8">
    <source>
        <dbReference type="Proteomes" id="UP000093391"/>
    </source>
</evidence>
<dbReference type="InterPro" id="IPR014284">
    <property type="entry name" value="RNA_pol_sigma-70_dom"/>
</dbReference>
<evidence type="ECO:0008006" key="9">
    <source>
        <dbReference type="Google" id="ProtNLM"/>
    </source>
</evidence>
<proteinExistence type="inferred from homology"/>
<dbReference type="KEGG" id="ala:BFG52_05855"/>